<dbReference type="RefSeq" id="WP_109038072.1">
    <property type="nucleotide sequence ID" value="NZ_CP029210.1"/>
</dbReference>
<dbReference type="SUPFAM" id="SSF109604">
    <property type="entry name" value="HD-domain/PDEase-like"/>
    <property type="match status" value="1"/>
</dbReference>
<dbReference type="InterPro" id="IPR003607">
    <property type="entry name" value="HD/PDEase_dom"/>
</dbReference>
<dbReference type="Gene3D" id="1.10.3210.10">
    <property type="entry name" value="Hypothetical protein af1432"/>
    <property type="match status" value="1"/>
</dbReference>
<dbReference type="OrthoDB" id="9764808at2"/>
<evidence type="ECO:0000313" key="3">
    <source>
        <dbReference type="Proteomes" id="UP000244892"/>
    </source>
</evidence>
<organism evidence="2 3">
    <name type="scientific">Aquabacterium olei</name>
    <dbReference type="NCBI Taxonomy" id="1296669"/>
    <lineage>
        <taxon>Bacteria</taxon>
        <taxon>Pseudomonadati</taxon>
        <taxon>Pseudomonadota</taxon>
        <taxon>Betaproteobacteria</taxon>
        <taxon>Burkholderiales</taxon>
        <taxon>Aquabacterium</taxon>
    </lineage>
</organism>
<reference evidence="2 3" key="1">
    <citation type="submission" date="2018-05" db="EMBL/GenBank/DDBJ databases">
        <title>complete genome sequence of Aquabacterium olei NBRC 110486.</title>
        <authorList>
            <person name="Tang B."/>
            <person name="Chang J."/>
            <person name="Zhang L."/>
            <person name="Yang H."/>
        </authorList>
    </citation>
    <scope>NUCLEOTIDE SEQUENCE [LARGE SCALE GENOMIC DNA]</scope>
    <source>
        <strain evidence="2 3">NBRC 110486</strain>
    </source>
</reference>
<dbReference type="EMBL" id="CP029210">
    <property type="protein sequence ID" value="AWI54953.1"/>
    <property type="molecule type" value="Genomic_DNA"/>
</dbReference>
<dbReference type="Pfam" id="PF13487">
    <property type="entry name" value="HD_5"/>
    <property type="match status" value="1"/>
</dbReference>
<evidence type="ECO:0000313" key="2">
    <source>
        <dbReference type="EMBL" id="AWI54953.1"/>
    </source>
</evidence>
<protein>
    <recommendedName>
        <fullName evidence="1">HD-GYP domain-containing protein</fullName>
    </recommendedName>
</protein>
<dbReference type="GO" id="GO:0008081">
    <property type="term" value="F:phosphoric diester hydrolase activity"/>
    <property type="evidence" value="ECO:0007669"/>
    <property type="project" value="UniProtKB-ARBA"/>
</dbReference>
<dbReference type="KEGG" id="aon:DEH84_17140"/>
<accession>A0A2U8FV76</accession>
<dbReference type="CDD" id="cd00077">
    <property type="entry name" value="HDc"/>
    <property type="match status" value="1"/>
</dbReference>
<evidence type="ECO:0000259" key="1">
    <source>
        <dbReference type="PROSITE" id="PS51832"/>
    </source>
</evidence>
<dbReference type="Proteomes" id="UP000244892">
    <property type="component" value="Chromosome"/>
</dbReference>
<gene>
    <name evidence="2" type="ORF">DEH84_17140</name>
</gene>
<proteinExistence type="predicted"/>
<dbReference type="InterPro" id="IPR021812">
    <property type="entry name" value="DUF3391"/>
</dbReference>
<name>A0A2U8FV76_9BURK</name>
<dbReference type="PANTHER" id="PTHR43155">
    <property type="entry name" value="CYCLIC DI-GMP PHOSPHODIESTERASE PA4108-RELATED"/>
    <property type="match status" value="1"/>
</dbReference>
<dbReference type="PROSITE" id="PS51832">
    <property type="entry name" value="HD_GYP"/>
    <property type="match status" value="1"/>
</dbReference>
<dbReference type="AlphaFoldDB" id="A0A2U8FV76"/>
<dbReference type="InterPro" id="IPR037522">
    <property type="entry name" value="HD_GYP_dom"/>
</dbReference>
<sequence length="418" mass="45810">MRKKIPVAQVRVGMYIDELDASWLDHPFWKSAFKVEQPAQVAQLKASNIRTVWIDTSKGVDVEAPRPPAPTQWVDDVEVPAGAGAPEADLSGIGAPAPQPVPARPCGMAEEVVRARRILGQARPAMKSMFADARMGKAVDTEHCLPLVNEITQSVARNPGAIVSLARLKTSDDYTYMHSVAVCALMVALARQLGLSEDETREVGLAGLVHDLGKAMMPLDVLNKPGKLTDAEYAIMKGHPEAGHRMLVEGRGVGPIPLEVCLHHHEKMNGTGYPHRLQGEQISLYARMGAVTDVYDAITSNRPYKAGWDPAESVQKMAQWTKEGHFDERVFQAFVKSLGIYPTGSLVRLQSGRLAVVVEQGAGSLLHPVVRVFFSTKAKQHIPPERLDLSKSVDQIVSRESPAVWGFKHLDQLWMPQP</sequence>
<dbReference type="Pfam" id="PF11871">
    <property type="entry name" value="DUF3391"/>
    <property type="match status" value="1"/>
</dbReference>
<dbReference type="SMART" id="SM00471">
    <property type="entry name" value="HDc"/>
    <property type="match status" value="1"/>
</dbReference>
<feature type="domain" description="HD-GYP" evidence="1">
    <location>
        <begin position="153"/>
        <end position="350"/>
    </location>
</feature>
<dbReference type="PANTHER" id="PTHR43155:SF2">
    <property type="entry name" value="CYCLIC DI-GMP PHOSPHODIESTERASE PA4108"/>
    <property type="match status" value="1"/>
</dbReference>
<keyword evidence="3" id="KW-1185">Reference proteome</keyword>